<proteinExistence type="predicted"/>
<dbReference type="RefSeq" id="WP_232891212.1">
    <property type="nucleotide sequence ID" value="NZ_JAJSPM010000009.1"/>
</dbReference>
<sequence length="54" mass="6275">MNDFKLVSAEIKSTQINLESYQELFQKINRNPLKPIRRLGIGVHFDHPSTEASY</sequence>
<evidence type="ECO:0000313" key="2">
    <source>
        <dbReference type="Proteomes" id="UP001320170"/>
    </source>
</evidence>
<gene>
    <name evidence="1" type="ORF">LXO92_14370</name>
</gene>
<comment type="caution">
    <text evidence="1">The sequence shown here is derived from an EMBL/GenBank/DDBJ whole genome shotgun (WGS) entry which is preliminary data.</text>
</comment>
<name>A0ABS8X6Z9_9GAMM</name>
<organism evidence="1 2">
    <name type="scientific">Legionella resiliens</name>
    <dbReference type="NCBI Taxonomy" id="2905958"/>
    <lineage>
        <taxon>Bacteria</taxon>
        <taxon>Pseudomonadati</taxon>
        <taxon>Pseudomonadota</taxon>
        <taxon>Gammaproteobacteria</taxon>
        <taxon>Legionellales</taxon>
        <taxon>Legionellaceae</taxon>
        <taxon>Legionella</taxon>
    </lineage>
</organism>
<evidence type="ECO:0000313" key="1">
    <source>
        <dbReference type="EMBL" id="MCE3533556.1"/>
    </source>
</evidence>
<keyword evidence="2" id="KW-1185">Reference proteome</keyword>
<protein>
    <recommendedName>
        <fullName evidence="3">DNA polymerase IV</fullName>
    </recommendedName>
</protein>
<reference evidence="1 2" key="1">
    <citation type="journal article" date="2024" name="Pathogens">
        <title>Characterization of a Novel Species of Legionella Isolated from a Healthcare Facility: Legionella resiliens sp. nov.</title>
        <authorList>
            <person name="Cristino S."/>
            <person name="Pascale M.R."/>
            <person name="Marino F."/>
            <person name="Derelitto C."/>
            <person name="Salaris S."/>
            <person name="Orsini M."/>
            <person name="Squarzoni S."/>
            <person name="Grottola A."/>
            <person name="Girolamini L."/>
        </authorList>
    </citation>
    <scope>NUCLEOTIDE SEQUENCE [LARGE SCALE GENOMIC DNA]</scope>
    <source>
        <strain evidence="1 2">8cVS16</strain>
    </source>
</reference>
<accession>A0ABS8X6Z9</accession>
<evidence type="ECO:0008006" key="3">
    <source>
        <dbReference type="Google" id="ProtNLM"/>
    </source>
</evidence>
<dbReference type="Proteomes" id="UP001320170">
    <property type="component" value="Unassembled WGS sequence"/>
</dbReference>
<dbReference type="EMBL" id="JAJTND010000005">
    <property type="protein sequence ID" value="MCE3533556.1"/>
    <property type="molecule type" value="Genomic_DNA"/>
</dbReference>